<dbReference type="InParanoid" id="A0A0L0HD56"/>
<gene>
    <name evidence="10" type="ORF">SPPG_05671</name>
</gene>
<dbReference type="PANTHER" id="PTHR46017:SF1">
    <property type="entry name" value="ALPHA-MANNOSIDASE 2C1"/>
    <property type="match status" value="1"/>
</dbReference>
<name>A0A0L0HD56_SPIPD</name>
<dbReference type="Pfam" id="PF22907">
    <property type="entry name" value="Ams1-like_1st"/>
    <property type="match status" value="1"/>
</dbReference>
<evidence type="ECO:0000256" key="5">
    <source>
        <dbReference type="ARBA" id="ARBA00022801"/>
    </source>
</evidence>
<dbReference type="GO" id="GO:0030246">
    <property type="term" value="F:carbohydrate binding"/>
    <property type="evidence" value="ECO:0007669"/>
    <property type="project" value="InterPro"/>
</dbReference>
<sequence length="1074" mass="122005">MKQSSSSLRTSDLNGMQKHRRITIERLEKYLQNGQFSDVNLHATLVKERNQEAVNLQVFSVPNGRRIPFADAIQGSYQPTQVGESFGPTWSTHWFKVTITIPESYAGQAVVFIFDPSCEALVWSTKGQLLIGITGDKNVDRHVDYRLTKSAKGGEQFELYVEVACNGMFGAGIGGNGSINPPEEDRYYRLTTAEIIVPNTDAFDLLWDMEVLLGMVKELPENTQASCDALYTANQIVNTVFHDDLSSIKKAKEISREFFEKRSHTGYSQHVVTAIGNCHIDTAWLWPYDETKRKAARSWSTQVFRLMENYPEYVFTASQAQQFEWTEQLYPELFERIKEHAKTGNFIPIGVAQTWVEMDCNLPSGEAFCRQFLYGQRYFEEKFGERCTVFWLPDTFGYVLLLLPGLKYFFTQKLSWNNINKFPHTTFMWTGLDGTSVLTHFSPADTYTAQASVRDVVFAVHNNKDKPYSNQSLLVYGNGDGGGGPLIPMIERLRRMQNVEGLPATVKFGSPNTFYEELEQTSRDLVSWKGELYFELHRGTYTSQALTKKYNRQTELLLRDIEILSSLCVATGVSDFKYPKTELDRLWKLVLLNQFHDVLPGSSIEIVYHDALKFYADVVESGTKLRNEALEALIGRQRTSTKGPATVFNPTSWTRPRQVIELDTETANVDVSILQQTSADGRKALVILEEVPAYALKTVQMGYKPSDFVPVTGISTVVKFDTSSGEKTIVENAFIKVVFNQHGRIESLYDKKEGRETIAPQYLANVFKLYEDIPLYWDAWDVEVYHLEKGGEVAPGTLSVAETGPLRAVLKVSQPITKQSKLVQTIIVTATSSMVEFDTWVDWHENRRILKVEFPVDIANDFATYETQFGFIRRPTHYNNSWDMARFEVCGHKFVDYSEHGYGVTLLNDCKYGFAVHGNVIRMSLLRSPKAPDLHCDMGEHRFRYALYPHRGGFNESNVVQAGYEFNVPLLIRSVSSTFSASIETQFFTVDTSNVVLDTIKQAEDAKDKDIVLRLYEAYGGRGRARVKSTLPIKKAFLCNILEDVTEEVKRDDEGALLLEYTPFKVLSIRIAVD</sequence>
<dbReference type="Gene3D" id="3.20.110.10">
    <property type="entry name" value="Glycoside hydrolase 38, N terminal domain"/>
    <property type="match status" value="1"/>
</dbReference>
<dbReference type="OMA" id="GQYWDAW"/>
<dbReference type="Pfam" id="PF01074">
    <property type="entry name" value="Glyco_hydro_38N"/>
    <property type="match status" value="1"/>
</dbReference>
<dbReference type="OrthoDB" id="10261055at2759"/>
<reference evidence="10 11" key="1">
    <citation type="submission" date="2009-08" db="EMBL/GenBank/DDBJ databases">
        <title>The Genome Sequence of Spizellomyces punctatus strain DAOM BR117.</title>
        <authorList>
            <consortium name="The Broad Institute Genome Sequencing Platform"/>
            <person name="Russ C."/>
            <person name="Cuomo C."/>
            <person name="Shea T."/>
            <person name="Young S.K."/>
            <person name="Zeng Q."/>
            <person name="Koehrsen M."/>
            <person name="Haas B."/>
            <person name="Borodovsky M."/>
            <person name="Guigo R."/>
            <person name="Alvarado L."/>
            <person name="Berlin A."/>
            <person name="Bochicchio J."/>
            <person name="Borenstein D."/>
            <person name="Chapman S."/>
            <person name="Chen Z."/>
            <person name="Engels R."/>
            <person name="Freedman E."/>
            <person name="Gellesch M."/>
            <person name="Goldberg J."/>
            <person name="Griggs A."/>
            <person name="Gujja S."/>
            <person name="Heiman D."/>
            <person name="Hepburn T."/>
            <person name="Howarth C."/>
            <person name="Jen D."/>
            <person name="Larson L."/>
            <person name="Lewis B."/>
            <person name="Mehta T."/>
            <person name="Park D."/>
            <person name="Pearson M."/>
            <person name="Roberts A."/>
            <person name="Saif S."/>
            <person name="Shenoy N."/>
            <person name="Sisk P."/>
            <person name="Stolte C."/>
            <person name="Sykes S."/>
            <person name="Thomson T."/>
            <person name="Walk T."/>
            <person name="White J."/>
            <person name="Yandava C."/>
            <person name="Burger G."/>
            <person name="Gray M.W."/>
            <person name="Holland P.W.H."/>
            <person name="King N."/>
            <person name="Lang F.B.F."/>
            <person name="Roger A.J."/>
            <person name="Ruiz-Trillo I."/>
            <person name="Lander E."/>
            <person name="Nusbaum C."/>
        </authorList>
    </citation>
    <scope>NUCLEOTIDE SEQUENCE [LARGE SCALE GENOMIC DNA]</scope>
    <source>
        <strain evidence="10 11">DAOM BR117</strain>
    </source>
</reference>
<comment type="function">
    <text evidence="7">Degrades free oligosaccharides in the vacuole.</text>
</comment>
<dbReference type="EMBL" id="KQ257458">
    <property type="protein sequence ID" value="KNC99430.1"/>
    <property type="molecule type" value="Genomic_DNA"/>
</dbReference>
<evidence type="ECO:0000256" key="1">
    <source>
        <dbReference type="ARBA" id="ARBA00000365"/>
    </source>
</evidence>
<dbReference type="InterPro" id="IPR027291">
    <property type="entry name" value="Glyco_hydro_38_N_sf"/>
</dbReference>
<dbReference type="AlphaFoldDB" id="A0A0L0HD56"/>
<keyword evidence="4" id="KW-0479">Metal-binding</keyword>
<dbReference type="GO" id="GO:0006013">
    <property type="term" value="P:mannose metabolic process"/>
    <property type="evidence" value="ECO:0007669"/>
    <property type="project" value="InterPro"/>
</dbReference>
<dbReference type="RefSeq" id="XP_016607470.1">
    <property type="nucleotide sequence ID" value="XM_016753881.1"/>
</dbReference>
<dbReference type="Pfam" id="PF07748">
    <property type="entry name" value="Glyco_hydro_38C"/>
    <property type="match status" value="1"/>
</dbReference>
<comment type="similarity">
    <text evidence="2">Belongs to the glycosyl hydrolase 38 family.</text>
</comment>
<dbReference type="FunFam" id="2.70.98.30:FF:000001">
    <property type="entry name" value="alpha-mannosidase 2C1 isoform X2"/>
    <property type="match status" value="1"/>
</dbReference>
<organism evidence="10 11">
    <name type="scientific">Spizellomyces punctatus (strain DAOM BR117)</name>
    <dbReference type="NCBI Taxonomy" id="645134"/>
    <lineage>
        <taxon>Eukaryota</taxon>
        <taxon>Fungi</taxon>
        <taxon>Fungi incertae sedis</taxon>
        <taxon>Chytridiomycota</taxon>
        <taxon>Chytridiomycota incertae sedis</taxon>
        <taxon>Chytridiomycetes</taxon>
        <taxon>Spizellomycetales</taxon>
        <taxon>Spizellomycetaceae</taxon>
        <taxon>Spizellomyces</taxon>
    </lineage>
</organism>
<dbReference type="SUPFAM" id="SSF88688">
    <property type="entry name" value="Families 57/38 glycoside transferase middle domain"/>
    <property type="match status" value="1"/>
</dbReference>
<evidence type="ECO:0000256" key="6">
    <source>
        <dbReference type="ARBA" id="ARBA00023295"/>
    </source>
</evidence>
<dbReference type="SUPFAM" id="SSF88713">
    <property type="entry name" value="Glycoside hydrolase/deacetylase"/>
    <property type="match status" value="1"/>
</dbReference>
<proteinExistence type="inferred from homology"/>
<dbReference type="InterPro" id="IPR037094">
    <property type="entry name" value="Glyco_hydro_38_cen_sf"/>
</dbReference>
<evidence type="ECO:0000313" key="11">
    <source>
        <dbReference type="Proteomes" id="UP000053201"/>
    </source>
</evidence>
<dbReference type="EC" id="3.2.1.24" evidence="3"/>
<dbReference type="Gene3D" id="2.60.40.2220">
    <property type="match status" value="1"/>
</dbReference>
<dbReference type="Pfam" id="PF09261">
    <property type="entry name" value="Alpha-mann_mid"/>
    <property type="match status" value="1"/>
</dbReference>
<dbReference type="SUPFAM" id="SSF74650">
    <property type="entry name" value="Galactose mutarotase-like"/>
    <property type="match status" value="1"/>
</dbReference>
<evidence type="ECO:0000256" key="3">
    <source>
        <dbReference type="ARBA" id="ARBA00012752"/>
    </source>
</evidence>
<dbReference type="Gene3D" id="2.70.98.30">
    <property type="entry name" value="Golgi alpha-mannosidase II, domain 4"/>
    <property type="match status" value="1"/>
</dbReference>
<dbReference type="InterPro" id="IPR041147">
    <property type="entry name" value="GH38_C"/>
</dbReference>
<dbReference type="InterPro" id="IPR028995">
    <property type="entry name" value="Glyco_hydro_57/38_cen_sf"/>
</dbReference>
<dbReference type="eggNOG" id="KOG4342">
    <property type="taxonomic scope" value="Eukaryota"/>
</dbReference>
<dbReference type="InterPro" id="IPR011330">
    <property type="entry name" value="Glyco_hydro/deAcase_b/a-brl"/>
</dbReference>
<dbReference type="InterPro" id="IPR015341">
    <property type="entry name" value="Glyco_hydro_38_cen"/>
</dbReference>
<dbReference type="GO" id="GO:0004559">
    <property type="term" value="F:alpha-mannosidase activity"/>
    <property type="evidence" value="ECO:0007669"/>
    <property type="project" value="UniProtKB-EC"/>
</dbReference>
<dbReference type="InterPro" id="IPR054723">
    <property type="entry name" value="Ams1-like_N"/>
</dbReference>
<keyword evidence="6" id="KW-0326">Glycosidase</keyword>
<dbReference type="FunFam" id="3.20.110.10:FF:000002">
    <property type="entry name" value="alpha-mannosidase 2C1 isoform X1"/>
    <property type="match status" value="1"/>
</dbReference>
<dbReference type="InterPro" id="IPR000602">
    <property type="entry name" value="Glyco_hydro_38_N"/>
</dbReference>
<dbReference type="Pfam" id="PF17677">
    <property type="entry name" value="Glyco_hydro38C2"/>
    <property type="match status" value="1"/>
</dbReference>
<evidence type="ECO:0000256" key="7">
    <source>
        <dbReference type="ARBA" id="ARBA00054985"/>
    </source>
</evidence>
<dbReference type="Gene3D" id="1.20.1270.50">
    <property type="entry name" value="Glycoside hydrolase family 38, central domain"/>
    <property type="match status" value="1"/>
</dbReference>
<dbReference type="SMART" id="SM00872">
    <property type="entry name" value="Alpha-mann_mid"/>
    <property type="match status" value="1"/>
</dbReference>
<dbReference type="VEuPathDB" id="FungiDB:SPPG_05671"/>
<evidence type="ECO:0000259" key="9">
    <source>
        <dbReference type="SMART" id="SM00872"/>
    </source>
</evidence>
<dbReference type="InterPro" id="IPR011013">
    <property type="entry name" value="Gal_mutarotase_sf_dom"/>
</dbReference>
<dbReference type="InterPro" id="IPR011682">
    <property type="entry name" value="Glyco_hydro_38_C"/>
</dbReference>
<comment type="catalytic activity">
    <reaction evidence="1">
        <text>Hydrolysis of terminal, non-reducing alpha-D-mannose residues in alpha-D-mannosides.</text>
        <dbReference type="EC" id="3.2.1.24"/>
    </reaction>
</comment>
<dbReference type="FunFam" id="1.20.1270.50:FF:000004">
    <property type="entry name" value="alpha-mannosidase 2C1 isoform X1"/>
    <property type="match status" value="1"/>
</dbReference>
<dbReference type="GO" id="GO:0009313">
    <property type="term" value="P:oligosaccharide catabolic process"/>
    <property type="evidence" value="ECO:0007669"/>
    <property type="project" value="TreeGrafter"/>
</dbReference>
<evidence type="ECO:0000256" key="4">
    <source>
        <dbReference type="ARBA" id="ARBA00022723"/>
    </source>
</evidence>
<feature type="domain" description="Glycoside hydrolase family 38 central" evidence="9">
    <location>
        <begin position="535"/>
        <end position="615"/>
    </location>
</feature>
<evidence type="ECO:0000256" key="2">
    <source>
        <dbReference type="ARBA" id="ARBA00009792"/>
    </source>
</evidence>
<keyword evidence="5" id="KW-0378">Hydrolase</keyword>
<keyword evidence="11" id="KW-1185">Reference proteome</keyword>
<dbReference type="PANTHER" id="PTHR46017">
    <property type="entry name" value="ALPHA-MANNOSIDASE 2C1"/>
    <property type="match status" value="1"/>
</dbReference>
<dbReference type="STRING" id="645134.A0A0L0HD56"/>
<protein>
    <recommendedName>
        <fullName evidence="8">Alpha-mannosidase</fullName>
        <ecNumber evidence="3">3.2.1.24</ecNumber>
    </recommendedName>
</protein>
<evidence type="ECO:0000313" key="10">
    <source>
        <dbReference type="EMBL" id="KNC99430.1"/>
    </source>
</evidence>
<accession>A0A0L0HD56</accession>
<dbReference type="FunCoup" id="A0A0L0HD56">
    <property type="interactions" value="59"/>
</dbReference>
<dbReference type="GeneID" id="27689032"/>
<dbReference type="Proteomes" id="UP000053201">
    <property type="component" value="Unassembled WGS sequence"/>
</dbReference>
<dbReference type="GO" id="GO:0046872">
    <property type="term" value="F:metal ion binding"/>
    <property type="evidence" value="ECO:0007669"/>
    <property type="project" value="UniProtKB-KW"/>
</dbReference>
<evidence type="ECO:0000256" key="8">
    <source>
        <dbReference type="ARBA" id="ARBA00071615"/>
    </source>
</evidence>